<comment type="subcellular location">
    <subcellularLocation>
        <location evidence="1">Cell membrane</location>
        <topology evidence="1">Multi-pass membrane protein</topology>
    </subcellularLocation>
</comment>
<keyword evidence="8" id="KW-1185">Reference proteome</keyword>
<dbReference type="InterPro" id="IPR000390">
    <property type="entry name" value="Small_drug/metabolite_transptr"/>
</dbReference>
<sequence length="114" mass="12336">MAYFMLFLNILLLVSGQIVWKMGLQAQGGLHISSLLSVVFSPLILLGMALYAIATGLWFVVLSRLPLSLAYPIQSVAYALGIWAAWYIFGESVPLNRWIGAGVIVVGAVIIAVK</sequence>
<evidence type="ECO:0000313" key="7">
    <source>
        <dbReference type="EMBL" id="MED5017349.1"/>
    </source>
</evidence>
<feature type="transmembrane region" description="Helical" evidence="6">
    <location>
        <begin position="69"/>
        <end position="89"/>
    </location>
</feature>
<dbReference type="InterPro" id="IPR037185">
    <property type="entry name" value="EmrE-like"/>
</dbReference>
<dbReference type="Proteomes" id="UP001343257">
    <property type="component" value="Unassembled WGS sequence"/>
</dbReference>
<evidence type="ECO:0000256" key="1">
    <source>
        <dbReference type="ARBA" id="ARBA00004651"/>
    </source>
</evidence>
<evidence type="ECO:0000256" key="4">
    <source>
        <dbReference type="ARBA" id="ARBA00022989"/>
    </source>
</evidence>
<evidence type="ECO:0000256" key="5">
    <source>
        <dbReference type="ARBA" id="ARBA00023136"/>
    </source>
</evidence>
<evidence type="ECO:0000256" key="6">
    <source>
        <dbReference type="SAM" id="Phobius"/>
    </source>
</evidence>
<accession>A0ABU6PR40</accession>
<dbReference type="SUPFAM" id="SSF103481">
    <property type="entry name" value="Multidrug resistance efflux transporter EmrE"/>
    <property type="match status" value="1"/>
</dbReference>
<feature type="transmembrane region" description="Helical" evidence="6">
    <location>
        <begin position="95"/>
        <end position="113"/>
    </location>
</feature>
<organism evidence="7 8">
    <name type="scientific">Paenibacillus chibensis</name>
    <dbReference type="NCBI Taxonomy" id="59846"/>
    <lineage>
        <taxon>Bacteria</taxon>
        <taxon>Bacillati</taxon>
        <taxon>Bacillota</taxon>
        <taxon>Bacilli</taxon>
        <taxon>Bacillales</taxon>
        <taxon>Paenibacillaceae</taxon>
        <taxon>Paenibacillus</taxon>
    </lineage>
</organism>
<gene>
    <name evidence="7" type="ORF">P9847_08505</name>
</gene>
<keyword evidence="5 6" id="KW-0472">Membrane</keyword>
<reference evidence="7 8" key="1">
    <citation type="submission" date="2023-03" db="EMBL/GenBank/DDBJ databases">
        <title>Bacillus Genome Sequencing.</title>
        <authorList>
            <person name="Dunlap C."/>
        </authorList>
    </citation>
    <scope>NUCLEOTIDE SEQUENCE [LARGE SCALE GENOMIC DNA]</scope>
    <source>
        <strain evidence="7 8">NRS-52</strain>
    </source>
</reference>
<dbReference type="PANTHER" id="PTHR30561">
    <property type="entry name" value="SMR FAMILY PROTON-DEPENDENT DRUG EFFLUX TRANSPORTER SUGE"/>
    <property type="match status" value="1"/>
</dbReference>
<keyword evidence="3 6" id="KW-0812">Transmembrane</keyword>
<keyword evidence="4 6" id="KW-1133">Transmembrane helix</keyword>
<evidence type="ECO:0000256" key="2">
    <source>
        <dbReference type="ARBA" id="ARBA00022475"/>
    </source>
</evidence>
<dbReference type="Gene3D" id="1.10.3730.20">
    <property type="match status" value="1"/>
</dbReference>
<name>A0ABU6PR40_9BACL</name>
<evidence type="ECO:0000256" key="3">
    <source>
        <dbReference type="ARBA" id="ARBA00022692"/>
    </source>
</evidence>
<feature type="transmembrane region" description="Helical" evidence="6">
    <location>
        <begin position="40"/>
        <end position="62"/>
    </location>
</feature>
<dbReference type="EMBL" id="JARTLD010000023">
    <property type="protein sequence ID" value="MED5017349.1"/>
    <property type="molecule type" value="Genomic_DNA"/>
</dbReference>
<dbReference type="PANTHER" id="PTHR30561:SF9">
    <property type="entry name" value="4-AMINO-4-DEOXY-L-ARABINOSE-PHOSPHOUNDECAPRENOL FLIPPASE SUBUNIT ARNF-RELATED"/>
    <property type="match status" value="1"/>
</dbReference>
<evidence type="ECO:0000313" key="8">
    <source>
        <dbReference type="Proteomes" id="UP001343257"/>
    </source>
</evidence>
<keyword evidence="2" id="KW-1003">Cell membrane</keyword>
<protein>
    <submittedName>
        <fullName evidence="7">EamA family transporter</fullName>
    </submittedName>
</protein>
<dbReference type="RefSeq" id="WP_328276980.1">
    <property type="nucleotide sequence ID" value="NZ_JARTLD010000023.1"/>
</dbReference>
<proteinExistence type="predicted"/>
<comment type="caution">
    <text evidence="7">The sequence shown here is derived from an EMBL/GenBank/DDBJ whole genome shotgun (WGS) entry which is preliminary data.</text>
</comment>